<dbReference type="PROSITE" id="PS01360">
    <property type="entry name" value="ZF_MYND_1"/>
    <property type="match status" value="1"/>
</dbReference>
<protein>
    <recommendedName>
        <fullName evidence="4">MYND-type domain-containing protein</fullName>
    </recommendedName>
</protein>
<dbReference type="OrthoDB" id="5282002at2759"/>
<name>E2C0L9_HARSA</name>
<dbReference type="PANTHER" id="PTHR28069:SF2">
    <property type="entry name" value="GH20023P"/>
    <property type="match status" value="1"/>
</dbReference>
<keyword evidence="3" id="KW-0862">Zinc</keyword>
<dbReference type="EMBL" id="GL451800">
    <property type="protein sequence ID" value="EFN78536.1"/>
    <property type="molecule type" value="Genomic_DNA"/>
</dbReference>
<dbReference type="SUPFAM" id="SSF144232">
    <property type="entry name" value="HIT/MYND zinc finger-like"/>
    <property type="match status" value="1"/>
</dbReference>
<dbReference type="InterPro" id="IPR046824">
    <property type="entry name" value="Mss51-like_C"/>
</dbReference>
<feature type="non-terminal residue" evidence="5">
    <location>
        <position position="1"/>
    </location>
</feature>
<dbReference type="PANTHER" id="PTHR28069">
    <property type="entry name" value="GH20023P"/>
    <property type="match status" value="1"/>
</dbReference>
<organism evidence="6">
    <name type="scientific">Harpegnathos saltator</name>
    <name type="common">Jerdon's jumping ant</name>
    <dbReference type="NCBI Taxonomy" id="610380"/>
    <lineage>
        <taxon>Eukaryota</taxon>
        <taxon>Metazoa</taxon>
        <taxon>Ecdysozoa</taxon>
        <taxon>Arthropoda</taxon>
        <taxon>Hexapoda</taxon>
        <taxon>Insecta</taxon>
        <taxon>Pterygota</taxon>
        <taxon>Neoptera</taxon>
        <taxon>Endopterygota</taxon>
        <taxon>Hymenoptera</taxon>
        <taxon>Apocrita</taxon>
        <taxon>Aculeata</taxon>
        <taxon>Formicoidea</taxon>
        <taxon>Formicidae</taxon>
        <taxon>Ponerinae</taxon>
        <taxon>Ponerini</taxon>
        <taxon>Harpegnathos</taxon>
    </lineage>
</organism>
<feature type="non-terminal residue" evidence="5">
    <location>
        <position position="287"/>
    </location>
</feature>
<dbReference type="InParanoid" id="E2C0L9"/>
<reference evidence="5 6" key="1">
    <citation type="journal article" date="2010" name="Science">
        <title>Genomic comparison of the ants Camponotus floridanus and Harpegnathos saltator.</title>
        <authorList>
            <person name="Bonasio R."/>
            <person name="Zhang G."/>
            <person name="Ye C."/>
            <person name="Mutti N.S."/>
            <person name="Fang X."/>
            <person name="Qin N."/>
            <person name="Donahue G."/>
            <person name="Yang P."/>
            <person name="Li Q."/>
            <person name="Li C."/>
            <person name="Zhang P."/>
            <person name="Huang Z."/>
            <person name="Berger S.L."/>
            <person name="Reinberg D."/>
            <person name="Wang J."/>
            <person name="Liebig J."/>
        </authorList>
    </citation>
    <scope>NUCLEOTIDE SEQUENCE [LARGE SCALE GENOMIC DNA]</scope>
    <source>
        <strain evidence="5 6">R22 G/1</strain>
    </source>
</reference>
<dbReference type="Proteomes" id="UP000008237">
    <property type="component" value="Unassembled WGS sequence"/>
</dbReference>
<dbReference type="Pfam" id="PF01753">
    <property type="entry name" value="zf-MYND"/>
    <property type="match status" value="1"/>
</dbReference>
<evidence type="ECO:0000256" key="2">
    <source>
        <dbReference type="ARBA" id="ARBA00022771"/>
    </source>
</evidence>
<evidence type="ECO:0000313" key="6">
    <source>
        <dbReference type="Proteomes" id="UP000008237"/>
    </source>
</evidence>
<feature type="domain" description="MYND-type" evidence="4">
    <location>
        <begin position="8"/>
        <end position="49"/>
    </location>
</feature>
<keyword evidence="6" id="KW-1185">Reference proteome</keyword>
<sequence>QFFNPNICHVCKSVNVDESSPILCDWCSLVYYCSIGHKMLHYLEHNEICEIIWQVLEIKPQRDTRRYKNWQEWIETRKQLMKAVQQNLNRPLKPYEKQMFLWSKSCYVCHQQTELKTCQRCFSGNYCDEHENVFCTKHDGYKCDQMMLMLNIDIEIISGKTSNISCGFLQLVDEKKCFEEMLEFYIENILKRRRDIDWLAKDYIRSDYLSGPLTVYHGLKKLNILNVIENSRIVIHIIGVNSVDKNGLCAWEVLLHFLPKVKHLVIEIIGPKLVPGNYKYNLCRKCK</sequence>
<accession>E2C0L9</accession>
<evidence type="ECO:0000256" key="3">
    <source>
        <dbReference type="ARBA" id="ARBA00022833"/>
    </source>
</evidence>
<evidence type="ECO:0000259" key="4">
    <source>
        <dbReference type="PROSITE" id="PS01360"/>
    </source>
</evidence>
<proteinExistence type="predicted"/>
<dbReference type="InterPro" id="IPR002893">
    <property type="entry name" value="Znf_MYND"/>
</dbReference>
<dbReference type="GO" id="GO:0008270">
    <property type="term" value="F:zinc ion binding"/>
    <property type="evidence" value="ECO:0007669"/>
    <property type="project" value="UniProtKB-KW"/>
</dbReference>
<keyword evidence="1" id="KW-0479">Metal-binding</keyword>
<gene>
    <name evidence="5" type="ORF">EAI_02356</name>
</gene>
<keyword evidence="2" id="KW-0863">Zinc-finger</keyword>
<evidence type="ECO:0000313" key="5">
    <source>
        <dbReference type="EMBL" id="EFN78536.1"/>
    </source>
</evidence>
<evidence type="ECO:0000256" key="1">
    <source>
        <dbReference type="ARBA" id="ARBA00022723"/>
    </source>
</evidence>
<dbReference type="AlphaFoldDB" id="E2C0L9"/>
<dbReference type="Pfam" id="PF20179">
    <property type="entry name" value="MSS51_C"/>
    <property type="match status" value="1"/>
</dbReference>